<evidence type="ECO:0000256" key="3">
    <source>
        <dbReference type="ARBA" id="ARBA00022679"/>
    </source>
</evidence>
<dbReference type="CDD" id="cd04179">
    <property type="entry name" value="DPM_DPG-synthase_like"/>
    <property type="match status" value="1"/>
</dbReference>
<dbReference type="Pfam" id="PF13489">
    <property type="entry name" value="Methyltransf_23"/>
    <property type="match status" value="1"/>
</dbReference>
<evidence type="ECO:0000313" key="6">
    <source>
        <dbReference type="Proteomes" id="UP001168528"/>
    </source>
</evidence>
<evidence type="ECO:0000256" key="2">
    <source>
        <dbReference type="ARBA" id="ARBA00022676"/>
    </source>
</evidence>
<comment type="caution">
    <text evidence="5">The sequence shown here is derived from an EMBL/GenBank/DDBJ whole genome shotgun (WGS) entry which is preliminary data.</text>
</comment>
<dbReference type="SUPFAM" id="SSF53448">
    <property type="entry name" value="Nucleotide-diphospho-sugar transferases"/>
    <property type="match status" value="1"/>
</dbReference>
<dbReference type="RefSeq" id="WP_302035723.1">
    <property type="nucleotide sequence ID" value="NZ_JAUKPO010000001.1"/>
</dbReference>
<keyword evidence="6" id="KW-1185">Reference proteome</keyword>
<comment type="similarity">
    <text evidence="1">Belongs to the glycosyltransferase 2 family.</text>
</comment>
<dbReference type="Pfam" id="PF00535">
    <property type="entry name" value="Glycos_transf_2"/>
    <property type="match status" value="1"/>
</dbReference>
<dbReference type="EC" id="2.4.-.-" evidence="5"/>
<keyword evidence="2 5" id="KW-0328">Glycosyltransferase</keyword>
<accession>A0ABT8QYK5</accession>
<dbReference type="SUPFAM" id="SSF53335">
    <property type="entry name" value="S-adenosyl-L-methionine-dependent methyltransferases"/>
    <property type="match status" value="1"/>
</dbReference>
<sequence length="512" mass="58603">MSVKAQKSNSVKILERREQYRDQYWHKKDPIIKDRLLWRAQTFRHLVHLLPGQTILELGCGKGLFTKQLYQVSRGENNITAVTFQEDLPQTEMPASVEVLSLTAIVEQLDGKQFDFIVAMDLMDKSNCSWLLQQVYKLLKPGGQIIFYESNPWNVFLQGSRLISGLFGKKDQRQLLNRTELYELMSELGFVKVFSVFNDFVYAPLTPKAVWVLRNLSIILENFPFIRTLAGSILIHAQKPAQQLATPKVSLCDHPELKGAISVVVPCHNEEMNVGPLVTQLMNFYGDYLHEIILVDDNSKDNTKEVIKKLALQYPLINPVFRTPPNGVGRAIMDGYKHATGCYILSMDCDFQHLLPELRDMFDAAVQGKDVIVGSRFSRHSVLLNYPIQKIIANRGFHFLARIILRERFRDLTNNLKLIKREVVEKLPLSQPGFSINAETGLMPLMMGYTIEEVPISWINRTPDMGVSSFKLVKVGGGYWDVLKYLWKQAAFNKKSVYHRKARVNRPMTVTA</sequence>
<dbReference type="InterPro" id="IPR001173">
    <property type="entry name" value="Glyco_trans_2-like"/>
</dbReference>
<dbReference type="Gene3D" id="3.90.550.10">
    <property type="entry name" value="Spore Coat Polysaccharide Biosynthesis Protein SpsA, Chain A"/>
    <property type="match status" value="1"/>
</dbReference>
<name>A0ABT8QYK5_9BACT</name>
<gene>
    <name evidence="5" type="ORF">Q0590_01600</name>
</gene>
<dbReference type="GO" id="GO:0016757">
    <property type="term" value="F:glycosyltransferase activity"/>
    <property type="evidence" value="ECO:0007669"/>
    <property type="project" value="UniProtKB-KW"/>
</dbReference>
<dbReference type="Proteomes" id="UP001168528">
    <property type="component" value="Unassembled WGS sequence"/>
</dbReference>
<dbReference type="InterPro" id="IPR029063">
    <property type="entry name" value="SAM-dependent_MTases_sf"/>
</dbReference>
<dbReference type="CDD" id="cd02440">
    <property type="entry name" value="AdoMet_MTases"/>
    <property type="match status" value="1"/>
</dbReference>
<organism evidence="5 6">
    <name type="scientific">Rhodocytophaga aerolata</name>
    <dbReference type="NCBI Taxonomy" id="455078"/>
    <lineage>
        <taxon>Bacteria</taxon>
        <taxon>Pseudomonadati</taxon>
        <taxon>Bacteroidota</taxon>
        <taxon>Cytophagia</taxon>
        <taxon>Cytophagales</taxon>
        <taxon>Rhodocytophagaceae</taxon>
        <taxon>Rhodocytophaga</taxon>
    </lineage>
</organism>
<dbReference type="PANTHER" id="PTHR43398">
    <property type="entry name" value="DOLICHOL-PHOSPHATE MANNOSYLTRANSFERASE SUBUNIT 1"/>
    <property type="match status" value="1"/>
</dbReference>
<evidence type="ECO:0000259" key="4">
    <source>
        <dbReference type="Pfam" id="PF00535"/>
    </source>
</evidence>
<dbReference type="InterPro" id="IPR039528">
    <property type="entry name" value="DPM1-like"/>
</dbReference>
<proteinExistence type="inferred from homology"/>
<evidence type="ECO:0000313" key="5">
    <source>
        <dbReference type="EMBL" id="MDO1444922.1"/>
    </source>
</evidence>
<reference evidence="5" key="1">
    <citation type="submission" date="2023-07" db="EMBL/GenBank/DDBJ databases">
        <title>The genome sequence of Rhodocytophaga aerolata KACC 12507.</title>
        <authorList>
            <person name="Zhang X."/>
        </authorList>
    </citation>
    <scope>NUCLEOTIDE SEQUENCE</scope>
    <source>
        <strain evidence="5">KACC 12507</strain>
    </source>
</reference>
<dbReference type="EMBL" id="JAUKPO010000001">
    <property type="protein sequence ID" value="MDO1444922.1"/>
    <property type="molecule type" value="Genomic_DNA"/>
</dbReference>
<evidence type="ECO:0000256" key="1">
    <source>
        <dbReference type="ARBA" id="ARBA00006739"/>
    </source>
</evidence>
<dbReference type="PANTHER" id="PTHR43398:SF1">
    <property type="entry name" value="DOLICHOL-PHOSPHATE MANNOSYLTRANSFERASE SUBUNIT 1"/>
    <property type="match status" value="1"/>
</dbReference>
<dbReference type="Gene3D" id="3.40.50.150">
    <property type="entry name" value="Vaccinia Virus protein VP39"/>
    <property type="match status" value="1"/>
</dbReference>
<keyword evidence="3 5" id="KW-0808">Transferase</keyword>
<dbReference type="InterPro" id="IPR029044">
    <property type="entry name" value="Nucleotide-diphossugar_trans"/>
</dbReference>
<feature type="domain" description="Glycosyltransferase 2-like" evidence="4">
    <location>
        <begin position="262"/>
        <end position="427"/>
    </location>
</feature>
<protein>
    <submittedName>
        <fullName evidence="5">Glycosyltransferase</fullName>
        <ecNumber evidence="5">2.4.-.-</ecNumber>
    </submittedName>
</protein>